<sequence length="218" mass="24029">MTPSNESKSIFLYRKGLRTLSFLSCGCLVLLSIIGFHKLASITVMNMDQVEATTSDGCLLFLGVTFGTLLFMGEFRWERFFFLFGFLRYRLGRMILYVVSGIMTILVGRTKSNCSGCEEYNLLIAEGISLLITGVLQLVAIVVLGTNNTAPVEMVPIKPQLTSQSTEKTIDARPIRLNSTREVPPVAAVETRSPFETTSSPPKAPSPSHSNLPSWMHA</sequence>
<accession>A0A1W0A2I0</accession>
<evidence type="ECO:0000256" key="1">
    <source>
        <dbReference type="SAM" id="MobiDB-lite"/>
    </source>
</evidence>
<evidence type="ECO:0000256" key="2">
    <source>
        <dbReference type="SAM" id="Phobius"/>
    </source>
</evidence>
<dbReference type="Proteomes" id="UP000243217">
    <property type="component" value="Unassembled WGS sequence"/>
</dbReference>
<proteinExistence type="predicted"/>
<organism evidence="3 4">
    <name type="scientific">Thraustotheca clavata</name>
    <dbReference type="NCBI Taxonomy" id="74557"/>
    <lineage>
        <taxon>Eukaryota</taxon>
        <taxon>Sar</taxon>
        <taxon>Stramenopiles</taxon>
        <taxon>Oomycota</taxon>
        <taxon>Saprolegniomycetes</taxon>
        <taxon>Saprolegniales</taxon>
        <taxon>Achlyaceae</taxon>
        <taxon>Thraustotheca</taxon>
    </lineage>
</organism>
<evidence type="ECO:0000313" key="3">
    <source>
        <dbReference type="EMBL" id="OQS04482.1"/>
    </source>
</evidence>
<feature type="transmembrane region" description="Helical" evidence="2">
    <location>
        <begin position="20"/>
        <end position="40"/>
    </location>
</feature>
<keyword evidence="2" id="KW-0472">Membrane</keyword>
<evidence type="ECO:0000313" key="4">
    <source>
        <dbReference type="Proteomes" id="UP000243217"/>
    </source>
</evidence>
<dbReference type="AlphaFoldDB" id="A0A1W0A2I0"/>
<reference evidence="3 4" key="1">
    <citation type="journal article" date="2014" name="Genome Biol. Evol.">
        <title>The secreted proteins of Achlya hypogyna and Thraustotheca clavata identify the ancestral oomycete secretome and reveal gene acquisitions by horizontal gene transfer.</title>
        <authorList>
            <person name="Misner I."/>
            <person name="Blouin N."/>
            <person name="Leonard G."/>
            <person name="Richards T.A."/>
            <person name="Lane C.E."/>
        </authorList>
    </citation>
    <scope>NUCLEOTIDE SEQUENCE [LARGE SCALE GENOMIC DNA]</scope>
    <source>
        <strain evidence="3 4">ATCC 34112</strain>
    </source>
</reference>
<keyword evidence="4" id="KW-1185">Reference proteome</keyword>
<name>A0A1W0A2I0_9STRA</name>
<dbReference type="EMBL" id="JNBS01000607">
    <property type="protein sequence ID" value="OQS04482.1"/>
    <property type="molecule type" value="Genomic_DNA"/>
</dbReference>
<protein>
    <submittedName>
        <fullName evidence="3">Uncharacterized protein</fullName>
    </submittedName>
</protein>
<keyword evidence="2" id="KW-0812">Transmembrane</keyword>
<keyword evidence="2" id="KW-1133">Transmembrane helix</keyword>
<feature type="transmembrane region" description="Helical" evidence="2">
    <location>
        <begin position="122"/>
        <end position="144"/>
    </location>
</feature>
<dbReference type="OrthoDB" id="166514at2759"/>
<feature type="region of interest" description="Disordered" evidence="1">
    <location>
        <begin position="183"/>
        <end position="218"/>
    </location>
</feature>
<comment type="caution">
    <text evidence="3">The sequence shown here is derived from an EMBL/GenBank/DDBJ whole genome shotgun (WGS) entry which is preliminary data.</text>
</comment>
<gene>
    <name evidence="3" type="ORF">THRCLA_20871</name>
</gene>
<feature type="transmembrane region" description="Helical" evidence="2">
    <location>
        <begin position="94"/>
        <end position="110"/>
    </location>
</feature>
<feature type="transmembrane region" description="Helical" evidence="2">
    <location>
        <begin position="52"/>
        <end position="73"/>
    </location>
</feature>